<gene>
    <name evidence="1" type="ORF">S01H1_85424</name>
</gene>
<dbReference type="EMBL" id="BARS01058666">
    <property type="protein sequence ID" value="GAG50196.1"/>
    <property type="molecule type" value="Genomic_DNA"/>
</dbReference>
<proteinExistence type="predicted"/>
<comment type="caution">
    <text evidence="1">The sequence shown here is derived from an EMBL/GenBank/DDBJ whole genome shotgun (WGS) entry which is preliminary data.</text>
</comment>
<sequence length="47" mass="5125">PQAPPDVEDLLLELDAAFADSSLESLDQADEPQEPTYVDIDTFLGSF</sequence>
<protein>
    <submittedName>
        <fullName evidence="1">Uncharacterized protein</fullName>
    </submittedName>
</protein>
<name>X0ZPQ8_9ZZZZ</name>
<reference evidence="1" key="1">
    <citation type="journal article" date="2014" name="Front. Microbiol.">
        <title>High frequency of phylogenetically diverse reductive dehalogenase-homologous genes in deep subseafloor sedimentary metagenomes.</title>
        <authorList>
            <person name="Kawai M."/>
            <person name="Futagami T."/>
            <person name="Toyoda A."/>
            <person name="Takaki Y."/>
            <person name="Nishi S."/>
            <person name="Hori S."/>
            <person name="Arai W."/>
            <person name="Tsubouchi T."/>
            <person name="Morono Y."/>
            <person name="Uchiyama I."/>
            <person name="Ito T."/>
            <person name="Fujiyama A."/>
            <person name="Inagaki F."/>
            <person name="Takami H."/>
        </authorList>
    </citation>
    <scope>NUCLEOTIDE SEQUENCE</scope>
    <source>
        <strain evidence="1">Expedition CK06-06</strain>
    </source>
</reference>
<organism evidence="1">
    <name type="scientific">marine sediment metagenome</name>
    <dbReference type="NCBI Taxonomy" id="412755"/>
    <lineage>
        <taxon>unclassified sequences</taxon>
        <taxon>metagenomes</taxon>
        <taxon>ecological metagenomes</taxon>
    </lineage>
</organism>
<dbReference type="AlphaFoldDB" id="X0ZPQ8"/>
<evidence type="ECO:0000313" key="1">
    <source>
        <dbReference type="EMBL" id="GAG50196.1"/>
    </source>
</evidence>
<feature type="non-terminal residue" evidence="1">
    <location>
        <position position="1"/>
    </location>
</feature>
<accession>X0ZPQ8</accession>